<gene>
    <name evidence="3" type="ORF">HAND00432_LOCUS37516</name>
</gene>
<dbReference type="PROSITE" id="PS51257">
    <property type="entry name" value="PROKAR_LIPOPROTEIN"/>
    <property type="match status" value="1"/>
</dbReference>
<feature type="chain" id="PRO_5030159957" description="Collagen-like protein" evidence="2">
    <location>
        <begin position="24"/>
        <end position="175"/>
    </location>
</feature>
<dbReference type="Pfam" id="PF01391">
    <property type="entry name" value="Collagen"/>
    <property type="match status" value="1"/>
</dbReference>
<keyword evidence="2" id="KW-0732">Signal</keyword>
<reference evidence="3" key="1">
    <citation type="submission" date="2021-01" db="EMBL/GenBank/DDBJ databases">
        <authorList>
            <person name="Corre E."/>
            <person name="Pelletier E."/>
            <person name="Niang G."/>
            <person name="Scheremetjew M."/>
            <person name="Finn R."/>
            <person name="Kale V."/>
            <person name="Holt S."/>
            <person name="Cochrane G."/>
            <person name="Meng A."/>
            <person name="Brown T."/>
            <person name="Cohen L."/>
        </authorList>
    </citation>
    <scope>NUCLEOTIDE SEQUENCE</scope>
    <source>
        <strain evidence="3">CCMP644</strain>
    </source>
</reference>
<dbReference type="InterPro" id="IPR008160">
    <property type="entry name" value="Collagen"/>
</dbReference>
<proteinExistence type="predicted"/>
<feature type="compositionally biased region" description="Gly residues" evidence="1">
    <location>
        <begin position="130"/>
        <end position="139"/>
    </location>
</feature>
<name>A0A6U2EZN1_HEMAN</name>
<sequence>MLGRGHALTGVLTACALALCCVATVMMALDGKRGAVVELKSKGVNAKFGAYANRIKNMDPTSRGFDFAAYANHDPSMAAETGSKFNARAIRSFEYLSARAKRLEGIIKKLKAHTAPKLIDVNLSPRGPQGPMGGPGPMGAKGPTGETGPAGPQGPRGVQGHAGPRGRRGYSGPNA</sequence>
<feature type="region of interest" description="Disordered" evidence="1">
    <location>
        <begin position="120"/>
        <end position="175"/>
    </location>
</feature>
<dbReference type="EMBL" id="HBFX01062132">
    <property type="protein sequence ID" value="CAD8986503.1"/>
    <property type="molecule type" value="Transcribed_RNA"/>
</dbReference>
<feature type="signal peptide" evidence="2">
    <location>
        <begin position="1"/>
        <end position="23"/>
    </location>
</feature>
<organism evidence="3">
    <name type="scientific">Hemiselmis andersenii</name>
    <name type="common">Cryptophyte alga</name>
    <dbReference type="NCBI Taxonomy" id="464988"/>
    <lineage>
        <taxon>Eukaryota</taxon>
        <taxon>Cryptophyceae</taxon>
        <taxon>Cryptomonadales</taxon>
        <taxon>Hemiselmidaceae</taxon>
        <taxon>Hemiselmis</taxon>
    </lineage>
</organism>
<protein>
    <recommendedName>
        <fullName evidence="4">Collagen-like protein</fullName>
    </recommendedName>
</protein>
<evidence type="ECO:0008006" key="4">
    <source>
        <dbReference type="Google" id="ProtNLM"/>
    </source>
</evidence>
<accession>A0A6U2EZN1</accession>
<evidence type="ECO:0000256" key="2">
    <source>
        <dbReference type="SAM" id="SignalP"/>
    </source>
</evidence>
<dbReference type="AlphaFoldDB" id="A0A6U2EZN1"/>
<evidence type="ECO:0000313" key="3">
    <source>
        <dbReference type="EMBL" id="CAD8986503.1"/>
    </source>
</evidence>
<evidence type="ECO:0000256" key="1">
    <source>
        <dbReference type="SAM" id="MobiDB-lite"/>
    </source>
</evidence>